<evidence type="ECO:0000256" key="1">
    <source>
        <dbReference type="SAM" id="SignalP"/>
    </source>
</evidence>
<gene>
    <name evidence="2" type="ORF">FC21_GL000392</name>
</gene>
<comment type="caution">
    <text evidence="2">The sequence shown here is derived from an EMBL/GenBank/DDBJ whole genome shotgun (WGS) entry which is preliminary data.</text>
</comment>
<dbReference type="EMBL" id="AZGC01000058">
    <property type="protein sequence ID" value="KRL92242.1"/>
    <property type="molecule type" value="Genomic_DNA"/>
</dbReference>
<name>A0A0R1UN35_9LACO</name>
<feature type="signal peptide" evidence="1">
    <location>
        <begin position="1"/>
        <end position="21"/>
    </location>
</feature>
<keyword evidence="1" id="KW-0732">Signal</keyword>
<reference evidence="2 3" key="1">
    <citation type="journal article" date="2015" name="Genome Announc.">
        <title>Expanding the biotechnology potential of lactobacilli through comparative genomics of 213 strains and associated genera.</title>
        <authorList>
            <person name="Sun Z."/>
            <person name="Harris H.M."/>
            <person name="McCann A."/>
            <person name="Guo C."/>
            <person name="Argimon S."/>
            <person name="Zhang W."/>
            <person name="Yang X."/>
            <person name="Jeffery I.B."/>
            <person name="Cooney J.C."/>
            <person name="Kagawa T.F."/>
            <person name="Liu W."/>
            <person name="Song Y."/>
            <person name="Salvetti E."/>
            <person name="Wrobel A."/>
            <person name="Rasinkangas P."/>
            <person name="Parkhill J."/>
            <person name="Rea M.C."/>
            <person name="O'Sullivan O."/>
            <person name="Ritari J."/>
            <person name="Douillard F.P."/>
            <person name="Paul Ross R."/>
            <person name="Yang R."/>
            <person name="Briner A.E."/>
            <person name="Felis G.E."/>
            <person name="de Vos W.M."/>
            <person name="Barrangou R."/>
            <person name="Klaenhammer T.R."/>
            <person name="Caufield P.W."/>
            <person name="Cui Y."/>
            <person name="Zhang H."/>
            <person name="O'Toole P.W."/>
        </authorList>
    </citation>
    <scope>NUCLEOTIDE SEQUENCE [LARGE SCALE GENOMIC DNA]</scope>
    <source>
        <strain evidence="2 3">DSM 18793</strain>
    </source>
</reference>
<evidence type="ECO:0000313" key="2">
    <source>
        <dbReference type="EMBL" id="KRL92242.1"/>
    </source>
</evidence>
<evidence type="ECO:0000313" key="3">
    <source>
        <dbReference type="Proteomes" id="UP000051084"/>
    </source>
</evidence>
<dbReference type="PATRIC" id="fig|1423742.4.peg.409"/>
<evidence type="ECO:0008006" key="4">
    <source>
        <dbReference type="Google" id="ProtNLM"/>
    </source>
</evidence>
<dbReference type="AlphaFoldDB" id="A0A0R1UN35"/>
<proteinExistence type="predicted"/>
<keyword evidence="3" id="KW-1185">Reference proteome</keyword>
<organism evidence="2 3">
    <name type="scientific">Limosilactobacillus equigenerosi DSM 18793 = JCM 14505</name>
    <dbReference type="NCBI Taxonomy" id="1423742"/>
    <lineage>
        <taxon>Bacteria</taxon>
        <taxon>Bacillati</taxon>
        <taxon>Bacillota</taxon>
        <taxon>Bacilli</taxon>
        <taxon>Lactobacillales</taxon>
        <taxon>Lactobacillaceae</taxon>
        <taxon>Limosilactobacillus</taxon>
    </lineage>
</organism>
<accession>A0A0R1UN35</accession>
<dbReference type="STRING" id="417373.GCA_001570685_01345"/>
<dbReference type="Proteomes" id="UP000051084">
    <property type="component" value="Unassembled WGS sequence"/>
</dbReference>
<feature type="chain" id="PRO_5038331534" description="PepSY domain-containing protein" evidence="1">
    <location>
        <begin position="22"/>
        <end position="112"/>
    </location>
</feature>
<sequence length="112" mass="12525">MAMAKASLSKLSLYLAVSAGAYFVGEAIAKHGLSANQAVKLVCDQFKPRGPIIGTWVMEHAMRYPDHDRLTYIYHGGFRQQVGYDLLEYEFIVDRKTGEIIEVTQIENDAAD</sequence>
<protein>
    <recommendedName>
        <fullName evidence="4">PepSY domain-containing protein</fullName>
    </recommendedName>
</protein>